<comment type="subunit">
    <text evidence="5">Part of the 30S ribosomal subunit. Contacts proteins S5 and S12.</text>
</comment>
<dbReference type="GO" id="GO:0019843">
    <property type="term" value="F:rRNA binding"/>
    <property type="evidence" value="ECO:0007669"/>
    <property type="project" value="UniProtKB-UniRule"/>
</dbReference>
<dbReference type="HAMAP" id="MF_01302_B">
    <property type="entry name" value="Ribosomal_uS8_B"/>
    <property type="match status" value="1"/>
</dbReference>
<proteinExistence type="inferred from homology"/>
<evidence type="ECO:0000256" key="1">
    <source>
        <dbReference type="ARBA" id="ARBA00006471"/>
    </source>
</evidence>
<dbReference type="Proteomes" id="UP000034349">
    <property type="component" value="Unassembled WGS sequence"/>
</dbReference>
<dbReference type="GO" id="GO:0003735">
    <property type="term" value="F:structural constituent of ribosome"/>
    <property type="evidence" value="ECO:0007669"/>
    <property type="project" value="InterPro"/>
</dbReference>
<dbReference type="Gene3D" id="3.30.1490.10">
    <property type="match status" value="1"/>
</dbReference>
<comment type="caution">
    <text evidence="7">The sequence shown here is derived from an EMBL/GenBank/DDBJ whole genome shotgun (WGS) entry which is preliminary data.</text>
</comment>
<dbReference type="GO" id="GO:0006412">
    <property type="term" value="P:translation"/>
    <property type="evidence" value="ECO:0007669"/>
    <property type="project" value="UniProtKB-UniRule"/>
</dbReference>
<comment type="similarity">
    <text evidence="1 5 6">Belongs to the universal ribosomal protein uS8 family.</text>
</comment>
<dbReference type="GO" id="GO:0005737">
    <property type="term" value="C:cytoplasm"/>
    <property type="evidence" value="ECO:0007669"/>
    <property type="project" value="UniProtKB-ARBA"/>
</dbReference>
<dbReference type="SUPFAM" id="SSF56047">
    <property type="entry name" value="Ribosomal protein S8"/>
    <property type="match status" value="1"/>
</dbReference>
<evidence type="ECO:0000256" key="5">
    <source>
        <dbReference type="HAMAP-Rule" id="MF_01302"/>
    </source>
</evidence>
<keyword evidence="2 5" id="KW-0689">Ribosomal protein</keyword>
<name>A0A0F9YY00_9BACT</name>
<dbReference type="PATRIC" id="fig|1618475.3.peg.275"/>
<accession>A0A0F9YY00</accession>
<dbReference type="InterPro" id="IPR047863">
    <property type="entry name" value="Ribosomal_uS8_CS"/>
</dbReference>
<evidence type="ECO:0000256" key="3">
    <source>
        <dbReference type="ARBA" id="ARBA00023274"/>
    </source>
</evidence>
<comment type="function">
    <text evidence="5">One of the primary rRNA binding proteins, it binds directly to 16S rRNA central domain where it helps coordinate assembly of the platform of the 30S subunit.</text>
</comment>
<evidence type="ECO:0000256" key="2">
    <source>
        <dbReference type="ARBA" id="ARBA00022980"/>
    </source>
</evidence>
<reference evidence="7 8" key="1">
    <citation type="journal article" date="2015" name="Nature">
        <title>rRNA introns, odd ribosomes, and small enigmatic genomes across a large radiation of phyla.</title>
        <authorList>
            <person name="Brown C.T."/>
            <person name="Hug L.A."/>
            <person name="Thomas B.C."/>
            <person name="Sharon I."/>
            <person name="Castelle C.J."/>
            <person name="Singh A."/>
            <person name="Wilkins M.J."/>
            <person name="Williams K.H."/>
            <person name="Banfield J.F."/>
        </authorList>
    </citation>
    <scope>NUCLEOTIDE SEQUENCE [LARGE SCALE GENOMIC DNA]</scope>
</reference>
<protein>
    <recommendedName>
        <fullName evidence="4 5">Small ribosomal subunit protein uS8</fullName>
    </recommendedName>
</protein>
<sequence>MENSIIDLIIRIKNGYMAKKETIESPCSKYREAVLKKLVNLKFIKSYEVKGEIKKNMTIDLAYEEDKPAISNVKIYSKPGMRLYISYKNLKPVLSGFGYSILSTSKGIMTDREAKKAKLGGELLFSFW</sequence>
<keyword evidence="5" id="KW-0694">RNA-binding</keyword>
<dbReference type="FunFam" id="3.30.1490.10:FF:000001">
    <property type="entry name" value="30S ribosomal protein S8"/>
    <property type="match status" value="1"/>
</dbReference>
<gene>
    <name evidence="5" type="primary">rpsH</name>
    <name evidence="7" type="ORF">UR23_C0020G0010</name>
</gene>
<keyword evidence="3 5" id="KW-0687">Ribonucleoprotein</keyword>
<dbReference type="PROSITE" id="PS00053">
    <property type="entry name" value="RIBOSOMAL_S8"/>
    <property type="match status" value="1"/>
</dbReference>
<dbReference type="GO" id="GO:0005840">
    <property type="term" value="C:ribosome"/>
    <property type="evidence" value="ECO:0007669"/>
    <property type="project" value="UniProtKB-KW"/>
</dbReference>
<dbReference type="InterPro" id="IPR035987">
    <property type="entry name" value="Ribosomal_uS8_sf"/>
</dbReference>
<evidence type="ECO:0000313" key="8">
    <source>
        <dbReference type="Proteomes" id="UP000034349"/>
    </source>
</evidence>
<evidence type="ECO:0000313" key="7">
    <source>
        <dbReference type="EMBL" id="KKP36314.1"/>
    </source>
</evidence>
<dbReference type="Gene3D" id="3.30.1370.30">
    <property type="match status" value="1"/>
</dbReference>
<dbReference type="Pfam" id="PF00410">
    <property type="entry name" value="Ribosomal_S8"/>
    <property type="match status" value="1"/>
</dbReference>
<dbReference type="InterPro" id="IPR000630">
    <property type="entry name" value="Ribosomal_uS8"/>
</dbReference>
<evidence type="ECO:0000256" key="4">
    <source>
        <dbReference type="ARBA" id="ARBA00035258"/>
    </source>
</evidence>
<dbReference type="GO" id="GO:1990904">
    <property type="term" value="C:ribonucleoprotein complex"/>
    <property type="evidence" value="ECO:0007669"/>
    <property type="project" value="UniProtKB-KW"/>
</dbReference>
<evidence type="ECO:0000256" key="6">
    <source>
        <dbReference type="RuleBase" id="RU003660"/>
    </source>
</evidence>
<keyword evidence="5" id="KW-0699">rRNA-binding</keyword>
<dbReference type="EMBL" id="LBOK01000020">
    <property type="protein sequence ID" value="KKP36314.1"/>
    <property type="molecule type" value="Genomic_DNA"/>
</dbReference>
<dbReference type="NCBIfam" id="NF001109">
    <property type="entry name" value="PRK00136.1"/>
    <property type="match status" value="1"/>
</dbReference>
<organism evidence="7 8">
    <name type="scientific">Candidatus Roizmanbacteria bacterium GW2011_GWA2_32_13</name>
    <dbReference type="NCBI Taxonomy" id="1618475"/>
    <lineage>
        <taxon>Bacteria</taxon>
        <taxon>Candidatus Roizmaniibacteriota</taxon>
    </lineage>
</organism>
<dbReference type="PANTHER" id="PTHR11758">
    <property type="entry name" value="40S RIBOSOMAL PROTEIN S15A"/>
    <property type="match status" value="1"/>
</dbReference>
<dbReference type="AlphaFoldDB" id="A0A0F9YY00"/>